<name>A0A9D2F000_9FIRM</name>
<feature type="domain" description="Resolvase/invertase-type recombinase catalytic" evidence="1">
    <location>
        <begin position="59"/>
        <end position="111"/>
    </location>
</feature>
<reference evidence="2" key="2">
    <citation type="submission" date="2021-04" db="EMBL/GenBank/DDBJ databases">
        <authorList>
            <person name="Gilroy R."/>
        </authorList>
    </citation>
    <scope>NUCLEOTIDE SEQUENCE</scope>
    <source>
        <strain evidence="2">3436</strain>
    </source>
</reference>
<dbReference type="InterPro" id="IPR006119">
    <property type="entry name" value="Resolv_N"/>
</dbReference>
<protein>
    <submittedName>
        <fullName evidence="2">Recombinase family protein</fullName>
    </submittedName>
</protein>
<reference evidence="2" key="1">
    <citation type="journal article" date="2021" name="PeerJ">
        <title>Extensive microbial diversity within the chicken gut microbiome revealed by metagenomics and culture.</title>
        <authorList>
            <person name="Gilroy R."/>
            <person name="Ravi A."/>
            <person name="Getino M."/>
            <person name="Pursley I."/>
            <person name="Horton D.L."/>
            <person name="Alikhan N.F."/>
            <person name="Baker D."/>
            <person name="Gharbi K."/>
            <person name="Hall N."/>
            <person name="Watson M."/>
            <person name="Adriaenssens E.M."/>
            <person name="Foster-Nyarko E."/>
            <person name="Jarju S."/>
            <person name="Secka A."/>
            <person name="Antonio M."/>
            <person name="Oren A."/>
            <person name="Chaudhuri R.R."/>
            <person name="La Ragione R."/>
            <person name="Hildebrand F."/>
            <person name="Pallen M.J."/>
        </authorList>
    </citation>
    <scope>NUCLEOTIDE SEQUENCE</scope>
    <source>
        <strain evidence="2">3436</strain>
    </source>
</reference>
<dbReference type="Gene3D" id="3.40.50.1390">
    <property type="entry name" value="Resolvase, N-terminal catalytic domain"/>
    <property type="match status" value="1"/>
</dbReference>
<gene>
    <name evidence="2" type="ORF">H9810_00135</name>
</gene>
<evidence type="ECO:0000259" key="1">
    <source>
        <dbReference type="Pfam" id="PF00239"/>
    </source>
</evidence>
<evidence type="ECO:0000313" key="3">
    <source>
        <dbReference type="Proteomes" id="UP000824031"/>
    </source>
</evidence>
<evidence type="ECO:0000313" key="2">
    <source>
        <dbReference type="EMBL" id="HIZ47113.1"/>
    </source>
</evidence>
<proteinExistence type="predicted"/>
<dbReference type="AlphaFoldDB" id="A0A9D2F000"/>
<comment type="caution">
    <text evidence="2">The sequence shown here is derived from an EMBL/GenBank/DDBJ whole genome shotgun (WGS) entry which is preliminary data.</text>
</comment>
<sequence>MKPITSEKTLYHPRAWVYVRAAEYGPALTELCESAQCAGYVLVGQSHDLPQRFYRRHSGRNALLRAVRTGQVDDVFVTRLSQLSRKRSRLRRILLLFQRKGVRIHTTEIDLRYDLYRHNLDNVLA</sequence>
<dbReference type="Pfam" id="PF00239">
    <property type="entry name" value="Resolvase"/>
    <property type="match status" value="1"/>
</dbReference>
<organism evidence="2 3">
    <name type="scientific">Candidatus Gemmiger excrementavium</name>
    <dbReference type="NCBI Taxonomy" id="2838608"/>
    <lineage>
        <taxon>Bacteria</taxon>
        <taxon>Bacillati</taxon>
        <taxon>Bacillota</taxon>
        <taxon>Clostridia</taxon>
        <taxon>Eubacteriales</taxon>
        <taxon>Gemmiger</taxon>
    </lineage>
</organism>
<dbReference type="Proteomes" id="UP000824031">
    <property type="component" value="Unassembled WGS sequence"/>
</dbReference>
<accession>A0A9D2F000</accession>
<dbReference type="SUPFAM" id="SSF53041">
    <property type="entry name" value="Resolvase-like"/>
    <property type="match status" value="1"/>
</dbReference>
<dbReference type="GO" id="GO:0003677">
    <property type="term" value="F:DNA binding"/>
    <property type="evidence" value="ECO:0007669"/>
    <property type="project" value="InterPro"/>
</dbReference>
<dbReference type="GO" id="GO:0000150">
    <property type="term" value="F:DNA strand exchange activity"/>
    <property type="evidence" value="ECO:0007669"/>
    <property type="project" value="InterPro"/>
</dbReference>
<dbReference type="InterPro" id="IPR036162">
    <property type="entry name" value="Resolvase-like_N_sf"/>
</dbReference>
<dbReference type="EMBL" id="DXBO01000006">
    <property type="protein sequence ID" value="HIZ47113.1"/>
    <property type="molecule type" value="Genomic_DNA"/>
</dbReference>